<dbReference type="GO" id="GO:0046872">
    <property type="term" value="F:metal ion binding"/>
    <property type="evidence" value="ECO:0007669"/>
    <property type="project" value="UniProtKB-KW"/>
</dbReference>
<keyword evidence="1" id="KW-0479">Metal-binding</keyword>
<evidence type="ECO:0000313" key="3">
    <source>
        <dbReference type="EMBL" id="SFC19078.1"/>
    </source>
</evidence>
<dbReference type="RefSeq" id="WP_074820558.1">
    <property type="nucleotide sequence ID" value="NZ_FOLW01000001.1"/>
</dbReference>
<gene>
    <name evidence="3" type="ORF">SAMN02745723_101611</name>
</gene>
<dbReference type="InterPro" id="IPR037523">
    <property type="entry name" value="VOC_core"/>
</dbReference>
<dbReference type="PROSITE" id="PS51819">
    <property type="entry name" value="VOC"/>
    <property type="match status" value="1"/>
</dbReference>
<evidence type="ECO:0000256" key="1">
    <source>
        <dbReference type="ARBA" id="ARBA00022723"/>
    </source>
</evidence>
<name>A0AAJ5BG61_9GAMM</name>
<dbReference type="Gene3D" id="3.10.180.10">
    <property type="entry name" value="2,3-Dihydroxybiphenyl 1,2-Dioxygenase, domain 1"/>
    <property type="match status" value="1"/>
</dbReference>
<sequence>MGLLKRHLHTAIITKDIDYLSLFYQILLNADVIKDITLDSYEFQTGIGLPGMTARTIHLYSSSLAFTLELTQFDDHHDTVDEKRVNTSGIRHLAFEVDDINSVIEALEQQKLKFTLVTKFPVRIKTVHNIIEFIYMRDLENNIIELISYKEL</sequence>
<reference evidence="3 4" key="1">
    <citation type="submission" date="2016-10" db="EMBL/GenBank/DDBJ databases">
        <authorList>
            <person name="Varghese N."/>
            <person name="Submissions S."/>
        </authorList>
    </citation>
    <scope>NUCLEOTIDE SEQUENCE [LARGE SCALE GENOMIC DNA]</scope>
    <source>
        <strain evidence="3 4">DSM 5563</strain>
    </source>
</reference>
<dbReference type="GO" id="GO:0046491">
    <property type="term" value="P:L-methylmalonyl-CoA metabolic process"/>
    <property type="evidence" value="ECO:0007669"/>
    <property type="project" value="TreeGrafter"/>
</dbReference>
<evidence type="ECO:0000313" key="4">
    <source>
        <dbReference type="Proteomes" id="UP000226420"/>
    </source>
</evidence>
<dbReference type="Pfam" id="PF13669">
    <property type="entry name" value="Glyoxalase_4"/>
    <property type="match status" value="1"/>
</dbReference>
<dbReference type="InterPro" id="IPR029068">
    <property type="entry name" value="Glyas_Bleomycin-R_OHBP_Dase"/>
</dbReference>
<dbReference type="EMBL" id="FOLW01000001">
    <property type="protein sequence ID" value="SFC19078.1"/>
    <property type="molecule type" value="Genomic_DNA"/>
</dbReference>
<dbReference type="InterPro" id="IPR051785">
    <property type="entry name" value="MMCE/EMCE_epimerase"/>
</dbReference>
<feature type="domain" description="VOC" evidence="2">
    <location>
        <begin position="6"/>
        <end position="149"/>
    </location>
</feature>
<dbReference type="GO" id="GO:0004493">
    <property type="term" value="F:methylmalonyl-CoA epimerase activity"/>
    <property type="evidence" value="ECO:0007669"/>
    <property type="project" value="TreeGrafter"/>
</dbReference>
<dbReference type="PANTHER" id="PTHR43048">
    <property type="entry name" value="METHYLMALONYL-COA EPIMERASE"/>
    <property type="match status" value="1"/>
</dbReference>
<comment type="caution">
    <text evidence="3">The sequence shown here is derived from an EMBL/GenBank/DDBJ whole genome shotgun (WGS) entry which is preliminary data.</text>
</comment>
<dbReference type="SUPFAM" id="SSF54593">
    <property type="entry name" value="Glyoxalase/Bleomycin resistance protein/Dihydroxybiphenyl dioxygenase"/>
    <property type="match status" value="1"/>
</dbReference>
<proteinExistence type="predicted"/>
<evidence type="ECO:0000259" key="2">
    <source>
        <dbReference type="PROSITE" id="PS51819"/>
    </source>
</evidence>
<protein>
    <submittedName>
        <fullName evidence="3">Catechol 2,3-dioxygenase</fullName>
    </submittedName>
</protein>
<dbReference type="AlphaFoldDB" id="A0AAJ5BG61"/>
<dbReference type="PANTHER" id="PTHR43048:SF3">
    <property type="entry name" value="METHYLMALONYL-COA EPIMERASE, MITOCHONDRIAL"/>
    <property type="match status" value="1"/>
</dbReference>
<organism evidence="3 4">
    <name type="scientific">Pragia fontium DSM 5563 = ATCC 49100</name>
    <dbReference type="NCBI Taxonomy" id="1122977"/>
    <lineage>
        <taxon>Bacteria</taxon>
        <taxon>Pseudomonadati</taxon>
        <taxon>Pseudomonadota</taxon>
        <taxon>Gammaproteobacteria</taxon>
        <taxon>Enterobacterales</taxon>
        <taxon>Budviciaceae</taxon>
        <taxon>Pragia</taxon>
    </lineage>
</organism>
<dbReference type="Proteomes" id="UP000226420">
    <property type="component" value="Unassembled WGS sequence"/>
</dbReference>
<accession>A0AAJ5BG61</accession>
<dbReference type="CDD" id="cd06587">
    <property type="entry name" value="VOC"/>
    <property type="match status" value="1"/>
</dbReference>